<dbReference type="GeneID" id="17309380"/>
<reference evidence="6" key="2">
    <citation type="submission" date="2012-11" db="EMBL/GenBank/DDBJ databases">
        <authorList>
            <person name="Kuo A."/>
            <person name="Curtis B.A."/>
            <person name="Tanifuji G."/>
            <person name="Burki F."/>
            <person name="Gruber A."/>
            <person name="Irimia M."/>
            <person name="Maruyama S."/>
            <person name="Arias M.C."/>
            <person name="Ball S.G."/>
            <person name="Gile G.H."/>
            <person name="Hirakawa Y."/>
            <person name="Hopkins J.F."/>
            <person name="Rensing S.A."/>
            <person name="Schmutz J."/>
            <person name="Symeonidi A."/>
            <person name="Elias M."/>
            <person name="Eveleigh R.J."/>
            <person name="Herman E.K."/>
            <person name="Klute M.J."/>
            <person name="Nakayama T."/>
            <person name="Obornik M."/>
            <person name="Reyes-Prieto A."/>
            <person name="Armbrust E.V."/>
            <person name="Aves S.J."/>
            <person name="Beiko R.G."/>
            <person name="Coutinho P."/>
            <person name="Dacks J.B."/>
            <person name="Durnford D.G."/>
            <person name="Fast N.M."/>
            <person name="Green B.R."/>
            <person name="Grisdale C."/>
            <person name="Hempe F."/>
            <person name="Henrissat B."/>
            <person name="Hoppner M.P."/>
            <person name="Ishida K.-I."/>
            <person name="Kim E."/>
            <person name="Koreny L."/>
            <person name="Kroth P.G."/>
            <person name="Liu Y."/>
            <person name="Malik S.-B."/>
            <person name="Maier U.G."/>
            <person name="McRose D."/>
            <person name="Mock T."/>
            <person name="Neilson J.A."/>
            <person name="Onodera N.T."/>
            <person name="Poole A.M."/>
            <person name="Pritham E.J."/>
            <person name="Richards T.A."/>
            <person name="Rocap G."/>
            <person name="Roy S.W."/>
            <person name="Sarai C."/>
            <person name="Schaack S."/>
            <person name="Shirato S."/>
            <person name="Slamovits C.H."/>
            <person name="Spencer D.F."/>
            <person name="Suzuki S."/>
            <person name="Worden A.Z."/>
            <person name="Zauner S."/>
            <person name="Barry K."/>
            <person name="Bell C."/>
            <person name="Bharti A.K."/>
            <person name="Crow J.A."/>
            <person name="Grimwood J."/>
            <person name="Kramer R."/>
            <person name="Lindquist E."/>
            <person name="Lucas S."/>
            <person name="Salamov A."/>
            <person name="McFadden G.I."/>
            <person name="Lane C.E."/>
            <person name="Keeling P.J."/>
            <person name="Gray M.W."/>
            <person name="Grigoriev I.V."/>
            <person name="Archibald J.M."/>
        </authorList>
    </citation>
    <scope>NUCLEOTIDE SEQUENCE</scope>
    <source>
        <strain evidence="6">CCMP2712</strain>
    </source>
</reference>
<dbReference type="SUPFAM" id="SSF48452">
    <property type="entry name" value="TPR-like"/>
    <property type="match status" value="1"/>
</dbReference>
<feature type="repeat" description="TPR" evidence="1">
    <location>
        <begin position="326"/>
        <end position="359"/>
    </location>
</feature>
<organism evidence="4">
    <name type="scientific">Guillardia theta (strain CCMP2712)</name>
    <name type="common">Cryptophyte</name>
    <dbReference type="NCBI Taxonomy" id="905079"/>
    <lineage>
        <taxon>Eukaryota</taxon>
        <taxon>Cryptophyceae</taxon>
        <taxon>Pyrenomonadales</taxon>
        <taxon>Geminigeraceae</taxon>
        <taxon>Guillardia</taxon>
    </lineage>
</organism>
<dbReference type="PROSITE" id="PS50005">
    <property type="entry name" value="TPR"/>
    <property type="match status" value="1"/>
</dbReference>
<protein>
    <submittedName>
        <fullName evidence="4 5">Uncharacterized protein</fullName>
    </submittedName>
</protein>
<dbReference type="SMART" id="SM00028">
    <property type="entry name" value="TPR"/>
    <property type="match status" value="1"/>
</dbReference>
<evidence type="ECO:0000256" key="1">
    <source>
        <dbReference type="PROSITE-ProRule" id="PRU00339"/>
    </source>
</evidence>
<dbReference type="InterPro" id="IPR011990">
    <property type="entry name" value="TPR-like_helical_dom_sf"/>
</dbReference>
<dbReference type="HOGENOM" id="CLU_652924_0_0_1"/>
<reference evidence="5" key="3">
    <citation type="submission" date="2016-03" db="UniProtKB">
        <authorList>
            <consortium name="EnsemblProtists"/>
        </authorList>
    </citation>
    <scope>IDENTIFICATION</scope>
</reference>
<gene>
    <name evidence="4" type="ORF">GUITHDRAFT_101757</name>
</gene>
<dbReference type="EMBL" id="JH992972">
    <property type="protein sequence ID" value="EKX52593.1"/>
    <property type="molecule type" value="Genomic_DNA"/>
</dbReference>
<evidence type="ECO:0000313" key="5">
    <source>
        <dbReference type="EnsemblProtists" id="EKX52593"/>
    </source>
</evidence>
<sequence>MKAGDEQGRAPITVAANRLTSWSVMKRDAKEEEETLQKRERQPRRPREGTGRGNTVLVDSVAHGAAATRSTGQGAGSTVEQALIAQSIEREGELKMRVQRLEEELREKERLVEGMRNKMNSMLHIANDCGAQWTGVWLTLKDQEDPKDLSTLLDMQAKNAEAMQIAAEITGAQKDLRKEGEDVERGGEEARKLMFTDSEIRSLCGVPLSGEMYSYVRWSKPGELQVGELVAVRRQNSLVVFGIVFAIVDGVEDKVDVTIQCASRYAKGRLRKILSHNKIGKFAPAAFPHNYHEARYKEYISTKNEVASVAQEQRLKRTLSQYPRDLRSWCELGRLYHSRKELELARDAYEKALKEDPFDYVTLTSYGRLKLEEGDKTFATWLFRRAGVQQTMRSNEISLTNELRDKALGVNSLADGSLGLD</sequence>
<dbReference type="EnsemblProtists" id="EKX52593">
    <property type="protein sequence ID" value="EKX52593"/>
    <property type="gene ID" value="GUITHDRAFT_101757"/>
</dbReference>
<evidence type="ECO:0000256" key="2">
    <source>
        <dbReference type="SAM" id="Coils"/>
    </source>
</evidence>
<dbReference type="PaxDb" id="55529-EKX52593"/>
<reference evidence="4 6" key="1">
    <citation type="journal article" date="2012" name="Nature">
        <title>Algal genomes reveal evolutionary mosaicism and the fate of nucleomorphs.</title>
        <authorList>
            <consortium name="DOE Joint Genome Institute"/>
            <person name="Curtis B.A."/>
            <person name="Tanifuji G."/>
            <person name="Burki F."/>
            <person name="Gruber A."/>
            <person name="Irimia M."/>
            <person name="Maruyama S."/>
            <person name="Arias M.C."/>
            <person name="Ball S.G."/>
            <person name="Gile G.H."/>
            <person name="Hirakawa Y."/>
            <person name="Hopkins J.F."/>
            <person name="Kuo A."/>
            <person name="Rensing S.A."/>
            <person name="Schmutz J."/>
            <person name="Symeonidi A."/>
            <person name="Elias M."/>
            <person name="Eveleigh R.J."/>
            <person name="Herman E.K."/>
            <person name="Klute M.J."/>
            <person name="Nakayama T."/>
            <person name="Obornik M."/>
            <person name="Reyes-Prieto A."/>
            <person name="Armbrust E.V."/>
            <person name="Aves S.J."/>
            <person name="Beiko R.G."/>
            <person name="Coutinho P."/>
            <person name="Dacks J.B."/>
            <person name="Durnford D.G."/>
            <person name="Fast N.M."/>
            <person name="Green B.R."/>
            <person name="Grisdale C.J."/>
            <person name="Hempel F."/>
            <person name="Henrissat B."/>
            <person name="Hoppner M.P."/>
            <person name="Ishida K."/>
            <person name="Kim E."/>
            <person name="Koreny L."/>
            <person name="Kroth P.G."/>
            <person name="Liu Y."/>
            <person name="Malik S.B."/>
            <person name="Maier U.G."/>
            <person name="McRose D."/>
            <person name="Mock T."/>
            <person name="Neilson J.A."/>
            <person name="Onodera N.T."/>
            <person name="Poole A.M."/>
            <person name="Pritham E.J."/>
            <person name="Richards T.A."/>
            <person name="Rocap G."/>
            <person name="Roy S.W."/>
            <person name="Sarai C."/>
            <person name="Schaack S."/>
            <person name="Shirato S."/>
            <person name="Slamovits C.H."/>
            <person name="Spencer D.F."/>
            <person name="Suzuki S."/>
            <person name="Worden A.Z."/>
            <person name="Zauner S."/>
            <person name="Barry K."/>
            <person name="Bell C."/>
            <person name="Bharti A.K."/>
            <person name="Crow J.A."/>
            <person name="Grimwood J."/>
            <person name="Kramer R."/>
            <person name="Lindquist E."/>
            <person name="Lucas S."/>
            <person name="Salamov A."/>
            <person name="McFadden G.I."/>
            <person name="Lane C.E."/>
            <person name="Keeling P.J."/>
            <person name="Gray M.W."/>
            <person name="Grigoriev I.V."/>
            <person name="Archibald J.M."/>
        </authorList>
    </citation>
    <scope>NUCLEOTIDE SEQUENCE</scope>
    <source>
        <strain evidence="4 6">CCMP2712</strain>
    </source>
</reference>
<keyword evidence="6" id="KW-1185">Reference proteome</keyword>
<evidence type="ECO:0000313" key="6">
    <source>
        <dbReference type="Proteomes" id="UP000011087"/>
    </source>
</evidence>
<keyword evidence="1" id="KW-0802">TPR repeat</keyword>
<dbReference type="Proteomes" id="UP000011087">
    <property type="component" value="Unassembled WGS sequence"/>
</dbReference>
<dbReference type="AlphaFoldDB" id="L1JWV6"/>
<name>L1JWV6_GUITC</name>
<feature type="compositionally biased region" description="Basic and acidic residues" evidence="3">
    <location>
        <begin position="25"/>
        <end position="50"/>
    </location>
</feature>
<dbReference type="InterPro" id="IPR019734">
    <property type="entry name" value="TPR_rpt"/>
</dbReference>
<keyword evidence="2" id="KW-0175">Coiled coil</keyword>
<feature type="region of interest" description="Disordered" evidence="3">
    <location>
        <begin position="25"/>
        <end position="56"/>
    </location>
</feature>
<dbReference type="Gene3D" id="1.25.40.10">
    <property type="entry name" value="Tetratricopeptide repeat domain"/>
    <property type="match status" value="1"/>
</dbReference>
<feature type="coiled-coil region" evidence="2">
    <location>
        <begin position="84"/>
        <end position="118"/>
    </location>
</feature>
<dbReference type="KEGG" id="gtt:GUITHDRAFT_101757"/>
<proteinExistence type="predicted"/>
<evidence type="ECO:0000313" key="4">
    <source>
        <dbReference type="EMBL" id="EKX52593.1"/>
    </source>
</evidence>
<accession>L1JWV6</accession>
<dbReference type="RefSeq" id="XP_005839573.1">
    <property type="nucleotide sequence ID" value="XM_005839516.1"/>
</dbReference>
<evidence type="ECO:0000256" key="3">
    <source>
        <dbReference type="SAM" id="MobiDB-lite"/>
    </source>
</evidence>